<evidence type="ECO:0000313" key="3">
    <source>
        <dbReference type="Proteomes" id="UP000319927"/>
    </source>
</evidence>
<evidence type="ECO:0000313" key="2">
    <source>
        <dbReference type="EMBL" id="TWG13531.1"/>
    </source>
</evidence>
<dbReference type="EMBL" id="VIXA01000003">
    <property type="protein sequence ID" value="TWG13531.1"/>
    <property type="molecule type" value="Genomic_DNA"/>
</dbReference>
<dbReference type="RefSeq" id="WP_154942527.1">
    <property type="nucleotide sequence ID" value="NZ_VIXA01000003.1"/>
</dbReference>
<evidence type="ECO:0000256" key="1">
    <source>
        <dbReference type="SAM" id="SignalP"/>
    </source>
</evidence>
<dbReference type="InterPro" id="IPR006311">
    <property type="entry name" value="TAT_signal"/>
</dbReference>
<reference evidence="2 3" key="1">
    <citation type="submission" date="2019-06" db="EMBL/GenBank/DDBJ databases">
        <title>Sequencing the genomes of 1000 actinobacteria strains.</title>
        <authorList>
            <person name="Klenk H.-P."/>
        </authorList>
    </citation>
    <scope>NUCLEOTIDE SEQUENCE [LARGE SCALE GENOMIC DNA]</scope>
    <source>
        <strain evidence="2 3">DSM 102131</strain>
    </source>
</reference>
<organism evidence="2 3">
    <name type="scientific">Micromonospora palomenae</name>
    <dbReference type="NCBI Taxonomy" id="1461247"/>
    <lineage>
        <taxon>Bacteria</taxon>
        <taxon>Bacillati</taxon>
        <taxon>Actinomycetota</taxon>
        <taxon>Actinomycetes</taxon>
        <taxon>Micromonosporales</taxon>
        <taxon>Micromonosporaceae</taxon>
        <taxon>Micromonospora</taxon>
    </lineage>
</organism>
<feature type="chain" id="PRO_5039300105" evidence="1">
    <location>
        <begin position="35"/>
        <end position="305"/>
    </location>
</feature>
<feature type="signal peptide" evidence="1">
    <location>
        <begin position="1"/>
        <end position="34"/>
    </location>
</feature>
<comment type="caution">
    <text evidence="2">The sequence shown here is derived from an EMBL/GenBank/DDBJ whole genome shotgun (WGS) entry which is preliminary data.</text>
</comment>
<accession>A0A561VPI6</accession>
<dbReference type="PROSITE" id="PS51318">
    <property type="entry name" value="TAT"/>
    <property type="match status" value="1"/>
</dbReference>
<proteinExistence type="predicted"/>
<keyword evidence="3" id="KW-1185">Reference proteome</keyword>
<keyword evidence="1" id="KW-0732">Signal</keyword>
<gene>
    <name evidence="2" type="ORF">FHX75_13576</name>
</gene>
<dbReference type="Proteomes" id="UP000319927">
    <property type="component" value="Unassembled WGS sequence"/>
</dbReference>
<dbReference type="AlphaFoldDB" id="A0A561VPI6"/>
<dbReference type="OrthoDB" id="3402930at2"/>
<name>A0A561VPI6_9ACTN</name>
<sequence length="305" mass="31230">MTSSEPDRSASRRTLLRRAAVTGGAAVAATAATAANATPAAAANGDPLAIGQANQASWETVLHGTGPGATLVLQNDTGASLHLKRQDVTNPKWGDIYPTTAGLAHVTTTSTGAPVRNEVLTTANATMLVPIPPTRVLDTRSAAGRARLLEGHSQIDSQGRAVAGAWLLVHLDGIVNYGDGLIGNVTVAKTEKGGFATVYGRGNAPGASTINWWGAGQLLSNGVITQLGAWSTANGDYYPDTVAIWVQKSATAVILDVTGLLVFHPESAVVNNPKGLTADSGTSGVRADVIKANAERGDREVRSGA</sequence>
<protein>
    <submittedName>
        <fullName evidence="2">Uncharacterized protein</fullName>
    </submittedName>
</protein>